<dbReference type="EMBL" id="QOQD01000019">
    <property type="protein sequence ID" value="RCL71856.1"/>
    <property type="molecule type" value="Genomic_DNA"/>
</dbReference>
<dbReference type="Pfam" id="PF04127">
    <property type="entry name" value="DFP"/>
    <property type="match status" value="1"/>
</dbReference>
<evidence type="ECO:0000256" key="3">
    <source>
        <dbReference type="HAMAP-Rule" id="MF_02225"/>
    </source>
</evidence>
<keyword evidence="3" id="KW-0479">Metal-binding</keyword>
<dbReference type="GO" id="GO:0015937">
    <property type="term" value="P:coenzyme A biosynthetic process"/>
    <property type="evidence" value="ECO:0007669"/>
    <property type="project" value="UniProtKB-UniRule"/>
</dbReference>
<keyword evidence="3" id="KW-0511">Multifunctional enzyme</keyword>
<dbReference type="PANTHER" id="PTHR14359:SF6">
    <property type="entry name" value="PHOSPHOPANTOTHENOYLCYSTEINE DECARBOXYLASE"/>
    <property type="match status" value="1"/>
</dbReference>
<keyword evidence="3 4" id="KW-0288">FMN</keyword>
<dbReference type="UniPathway" id="UPA00241">
    <property type="reaction ID" value="UER00353"/>
</dbReference>
<feature type="binding site" evidence="3">
    <location>
        <position position="279"/>
    </location>
    <ligand>
        <name>CTP</name>
        <dbReference type="ChEBI" id="CHEBI:37563"/>
    </ligand>
</feature>
<evidence type="ECO:0000313" key="7">
    <source>
        <dbReference type="EMBL" id="RCL71856.1"/>
    </source>
</evidence>
<accession>A0A368DKJ3</accession>
<keyword evidence="3 4" id="KW-0285">Flavoprotein</keyword>
<dbReference type="Proteomes" id="UP000253570">
    <property type="component" value="Unassembled WGS sequence"/>
</dbReference>
<dbReference type="InterPro" id="IPR036551">
    <property type="entry name" value="Flavin_trans-like"/>
</dbReference>
<evidence type="ECO:0000259" key="5">
    <source>
        <dbReference type="Pfam" id="PF02441"/>
    </source>
</evidence>
<comment type="pathway">
    <text evidence="3 4">Cofactor biosynthesis; coenzyme A biosynthesis; CoA from (R)-pantothenate: step 3/5.</text>
</comment>
<comment type="function">
    <text evidence="3">Catalyzes two sequential steps in the biosynthesis of coenzyme A. In the first step cysteine is conjugated to 4'-phosphopantothenate to form 4-phosphopantothenoylcysteine. In the second step the latter compound is decarboxylated to form 4'-phosphopantotheine.</text>
</comment>
<feature type="binding site" evidence="3">
    <location>
        <position position="340"/>
    </location>
    <ligand>
        <name>CTP</name>
        <dbReference type="ChEBI" id="CHEBI:37563"/>
    </ligand>
</feature>
<keyword evidence="2 3" id="KW-0456">Lyase</keyword>
<feature type="region of interest" description="Phosphopantothenoylcysteine decarboxylase" evidence="3">
    <location>
        <begin position="1"/>
        <end position="191"/>
    </location>
</feature>
<comment type="caution">
    <text evidence="7">The sequence shown here is derived from an EMBL/GenBank/DDBJ whole genome shotgun (WGS) entry which is preliminary data.</text>
</comment>
<comment type="function">
    <text evidence="4">Catalyzes two steps in the biosynthesis of coenzyme A. In the first step cysteine is conjugated to 4'-phosphopantothenate to form 4-phosphopantothenoylcysteine, in the latter compound is decarboxylated to form 4'-phosphopantotheine.</text>
</comment>
<feature type="domain" description="Flavoprotein" evidence="5">
    <location>
        <begin position="7"/>
        <end position="179"/>
    </location>
</feature>
<dbReference type="Gene3D" id="3.40.50.1950">
    <property type="entry name" value="Flavin prenyltransferase-like"/>
    <property type="match status" value="1"/>
</dbReference>
<dbReference type="PANTHER" id="PTHR14359">
    <property type="entry name" value="HOMO-OLIGOMERIC FLAVIN CONTAINING CYS DECARBOXYLASE FAMILY"/>
    <property type="match status" value="1"/>
</dbReference>
<gene>
    <name evidence="3 7" type="primary">coaBC</name>
    <name evidence="7" type="ORF">DBW71_06095</name>
</gene>
<comment type="cofactor">
    <cofactor evidence="3">
        <name>Mg(2+)</name>
        <dbReference type="ChEBI" id="CHEBI:18420"/>
    </cofactor>
</comment>
<dbReference type="AlphaFoldDB" id="A0A368DKJ3"/>
<dbReference type="SUPFAM" id="SSF52507">
    <property type="entry name" value="Homo-oligomeric flavin-containing Cys decarboxylases, HFCD"/>
    <property type="match status" value="1"/>
</dbReference>
<dbReference type="EC" id="4.1.1.36" evidence="3"/>
<dbReference type="InterPro" id="IPR005252">
    <property type="entry name" value="CoaBC"/>
</dbReference>
<feature type="active site" description="Proton donor" evidence="3">
    <location>
        <position position="159"/>
    </location>
</feature>
<dbReference type="GO" id="GO:0010181">
    <property type="term" value="F:FMN binding"/>
    <property type="evidence" value="ECO:0007669"/>
    <property type="project" value="UniProtKB-UniRule"/>
</dbReference>
<dbReference type="GO" id="GO:0071513">
    <property type="term" value="C:phosphopantothenoylcysteine decarboxylase complex"/>
    <property type="evidence" value="ECO:0007669"/>
    <property type="project" value="TreeGrafter"/>
</dbReference>
<comment type="catalytic activity">
    <reaction evidence="3 4">
        <text>(R)-4'-phosphopantothenate + L-cysteine + CTP = N-[(R)-4-phosphopantothenoyl]-L-cysteine + CMP + diphosphate + H(+)</text>
        <dbReference type="Rhea" id="RHEA:19397"/>
        <dbReference type="ChEBI" id="CHEBI:10986"/>
        <dbReference type="ChEBI" id="CHEBI:15378"/>
        <dbReference type="ChEBI" id="CHEBI:33019"/>
        <dbReference type="ChEBI" id="CHEBI:35235"/>
        <dbReference type="ChEBI" id="CHEBI:37563"/>
        <dbReference type="ChEBI" id="CHEBI:59458"/>
        <dbReference type="ChEBI" id="CHEBI:60377"/>
        <dbReference type="EC" id="6.3.2.5"/>
    </reaction>
</comment>
<comment type="similarity">
    <text evidence="3 4">In the C-terminal section; belongs to the PPC synthetase family.</text>
</comment>
<dbReference type="InterPro" id="IPR003382">
    <property type="entry name" value="Flavoprotein"/>
</dbReference>
<organism evidence="7 8">
    <name type="scientific">PS1 clade bacterium</name>
    <dbReference type="NCBI Taxonomy" id="2175152"/>
    <lineage>
        <taxon>Bacteria</taxon>
        <taxon>Pseudomonadati</taxon>
        <taxon>Pseudomonadota</taxon>
        <taxon>Alphaproteobacteria</taxon>
        <taxon>PS1 clade</taxon>
    </lineage>
</organism>
<comment type="cofactor">
    <cofactor evidence="3">
        <name>FMN</name>
        <dbReference type="ChEBI" id="CHEBI:58210"/>
    </cofactor>
    <text evidence="3">Binds 1 FMN per subunit.</text>
</comment>
<reference evidence="7 8" key="1">
    <citation type="journal article" date="2018" name="Microbiome">
        <title>Fine metagenomic profile of the Mediterranean stratified and mixed water columns revealed by assembly and recruitment.</title>
        <authorList>
            <person name="Haro-Moreno J.M."/>
            <person name="Lopez-Perez M."/>
            <person name="De La Torre J.R."/>
            <person name="Picazo A."/>
            <person name="Camacho A."/>
            <person name="Rodriguez-Valera F."/>
        </authorList>
    </citation>
    <scope>NUCLEOTIDE SEQUENCE [LARGE SCALE GENOMIC DNA]</scope>
    <source>
        <strain evidence="7">MED-G57</strain>
    </source>
</reference>
<protein>
    <recommendedName>
        <fullName evidence="3">Coenzyme A biosynthesis bifunctional protein CoaBC</fullName>
    </recommendedName>
    <alternativeName>
        <fullName evidence="3">DNA/pantothenate metabolism flavoprotein</fullName>
    </alternativeName>
    <alternativeName>
        <fullName evidence="3">Phosphopantothenoylcysteine synthetase/decarboxylase</fullName>
        <shortName evidence="3">PPCS-PPCDC</shortName>
    </alternativeName>
    <domain>
        <recommendedName>
            <fullName evidence="3">Phosphopantothenoylcysteine decarboxylase</fullName>
            <shortName evidence="3">PPC decarboxylase</shortName>
            <shortName evidence="3">PPC-DC</shortName>
            <ecNumber evidence="3">4.1.1.36</ecNumber>
        </recommendedName>
        <alternativeName>
            <fullName evidence="3">CoaC</fullName>
        </alternativeName>
    </domain>
    <domain>
        <recommendedName>
            <fullName evidence="3">Phosphopantothenate--cysteine ligase</fullName>
            <ecNumber evidence="3">6.3.2.5</ecNumber>
        </recommendedName>
        <alternativeName>
            <fullName evidence="3">CoaB</fullName>
        </alternativeName>
        <alternativeName>
            <fullName evidence="3">Phosphopantothenoylcysteine synthetase</fullName>
            <shortName evidence="3">PPC synthetase</shortName>
            <shortName evidence="3">PPC-S</shortName>
        </alternativeName>
    </domain>
</protein>
<dbReference type="Gene3D" id="3.40.50.10300">
    <property type="entry name" value="CoaB-like"/>
    <property type="match status" value="1"/>
</dbReference>
<feature type="domain" description="DNA/pantothenate metabolism flavoprotein C-terminal" evidence="6">
    <location>
        <begin position="187"/>
        <end position="397"/>
    </location>
</feature>
<feature type="region of interest" description="Phosphopantothenate--cysteine ligase" evidence="3">
    <location>
        <begin position="192"/>
        <end position="400"/>
    </location>
</feature>
<name>A0A368DKJ3_9PROT</name>
<keyword evidence="3" id="KW-0460">Magnesium</keyword>
<comment type="caution">
    <text evidence="3">Lacks conserved residue(s) required for the propagation of feature annotation.</text>
</comment>
<dbReference type="GO" id="GO:0004633">
    <property type="term" value="F:phosphopantothenoylcysteine decarboxylase activity"/>
    <property type="evidence" value="ECO:0007669"/>
    <property type="project" value="UniProtKB-UniRule"/>
</dbReference>
<comment type="pathway">
    <text evidence="3 4">Cofactor biosynthesis; coenzyme A biosynthesis; CoA from (R)-pantothenate: step 2/5.</text>
</comment>
<evidence type="ECO:0000259" key="6">
    <source>
        <dbReference type="Pfam" id="PF04127"/>
    </source>
</evidence>
<feature type="binding site" evidence="3">
    <location>
        <position position="289"/>
    </location>
    <ligand>
        <name>CTP</name>
        <dbReference type="ChEBI" id="CHEBI:37563"/>
    </ligand>
</feature>
<dbReference type="InterPro" id="IPR007085">
    <property type="entry name" value="DNA/pantothenate-metab_flavo_C"/>
</dbReference>
<evidence type="ECO:0000313" key="8">
    <source>
        <dbReference type="Proteomes" id="UP000253570"/>
    </source>
</evidence>
<dbReference type="GO" id="GO:0015941">
    <property type="term" value="P:pantothenate catabolic process"/>
    <property type="evidence" value="ECO:0007669"/>
    <property type="project" value="InterPro"/>
</dbReference>
<keyword evidence="3 4" id="KW-0436">Ligase</keyword>
<dbReference type="InterPro" id="IPR035929">
    <property type="entry name" value="CoaB-like_sf"/>
</dbReference>
<evidence type="ECO:0000256" key="2">
    <source>
        <dbReference type="ARBA" id="ARBA00023239"/>
    </source>
</evidence>
<dbReference type="HAMAP" id="MF_02225">
    <property type="entry name" value="CoaBC"/>
    <property type="match status" value="1"/>
</dbReference>
<proteinExistence type="inferred from homology"/>
<comment type="catalytic activity">
    <reaction evidence="3 4">
        <text>N-[(R)-4-phosphopantothenoyl]-L-cysteine + H(+) = (R)-4'-phosphopantetheine + CO2</text>
        <dbReference type="Rhea" id="RHEA:16793"/>
        <dbReference type="ChEBI" id="CHEBI:15378"/>
        <dbReference type="ChEBI" id="CHEBI:16526"/>
        <dbReference type="ChEBI" id="CHEBI:59458"/>
        <dbReference type="ChEBI" id="CHEBI:61723"/>
        <dbReference type="EC" id="4.1.1.36"/>
    </reaction>
</comment>
<dbReference type="GO" id="GO:0046872">
    <property type="term" value="F:metal ion binding"/>
    <property type="evidence" value="ECO:0007669"/>
    <property type="project" value="UniProtKB-KW"/>
</dbReference>
<evidence type="ECO:0000256" key="4">
    <source>
        <dbReference type="RuleBase" id="RU364078"/>
    </source>
</evidence>
<sequence>MNNLKNKKILFIISGGIAAYKSLELIRLLKKLEAKLEVILTDSAKKFITELSVSQLAQSEVHSELFDYKKELNMGHINLSRNADIVVVAPATANIIAKIANGISDNLASATLLASNKPIIIVPAMNPQMWKNPTTQDNLDKIQKHGTHICGPGVGDTACGENGLGRMEEPTYISEYILNFFARYSKLTGKSAIVTAGPTIEPIDPVRYISNNSSGKQGYAIASSLAKHGVKTTLISGPSSEKVPDGVKIIRVKTAEDMLSAVKSESPADIGVFVAAVADWKVKKYNKQKIKKTTTGDASIELVENINIVDEISKNKKLKPKLLIAFAAETENIIDNAKKKMSKNIIDWLIINDVTENKKVFDGDYNTVIMMTKESTKKWKKMTKMDVAHQISEKIIEHFQ</sequence>
<comment type="similarity">
    <text evidence="3 4">In the N-terminal section; belongs to the HFCD (homo-oligomeric flavin containing Cys decarboxylase) superfamily.</text>
</comment>
<evidence type="ECO:0000256" key="1">
    <source>
        <dbReference type="ARBA" id="ARBA00022793"/>
    </source>
</evidence>
<dbReference type="GO" id="GO:0004632">
    <property type="term" value="F:phosphopantothenate--cysteine ligase activity"/>
    <property type="evidence" value="ECO:0007669"/>
    <property type="project" value="UniProtKB-UniRule"/>
</dbReference>
<dbReference type="SUPFAM" id="SSF102645">
    <property type="entry name" value="CoaB-like"/>
    <property type="match status" value="1"/>
</dbReference>
<keyword evidence="1 3" id="KW-0210">Decarboxylase</keyword>
<feature type="binding site" evidence="3">
    <location>
        <position position="326"/>
    </location>
    <ligand>
        <name>CTP</name>
        <dbReference type="ChEBI" id="CHEBI:37563"/>
    </ligand>
</feature>
<dbReference type="NCBIfam" id="TIGR00521">
    <property type="entry name" value="coaBC_dfp"/>
    <property type="match status" value="1"/>
</dbReference>
<dbReference type="EC" id="6.3.2.5" evidence="3"/>
<dbReference type="Pfam" id="PF02441">
    <property type="entry name" value="Flavoprotein"/>
    <property type="match status" value="1"/>
</dbReference>